<sequence length="196" mass="21828">MSSPVNDEALNRLFRTARTHYIWSERPIANTDLRQLYDLLKWAPTSTNANPGRFVFAKSDTAKARIANCCVPTNQAKVLGSACCAIIAWDTDFPEFLPKLVPHADAQAIYRGKPDLIEETAFRNSSLQGAYLILAARAIGLDAGPISGFDNAALDREFFPDGRWRSNFLCNLGYGDPEKLFPRNPRLDFDQACIEA</sequence>
<accession>A0A6I4SZ07</accession>
<dbReference type="PANTHER" id="PTHR43543">
    <property type="entry name" value="MALONIC SEMIALDEHYDE REDUCTASE RUTE-RELATED"/>
    <property type="match status" value="1"/>
</dbReference>
<dbReference type="RefSeq" id="WP_159796953.1">
    <property type="nucleotide sequence ID" value="NZ_WTYM01000054.1"/>
</dbReference>
<comment type="cofactor">
    <cofactor evidence="5">
        <name>FMN</name>
        <dbReference type="ChEBI" id="CHEBI:58210"/>
    </cofactor>
</comment>
<evidence type="ECO:0000256" key="3">
    <source>
        <dbReference type="ARBA" id="ARBA00022857"/>
    </source>
</evidence>
<evidence type="ECO:0000256" key="1">
    <source>
        <dbReference type="ARBA" id="ARBA00022630"/>
    </source>
</evidence>
<dbReference type="AlphaFoldDB" id="A0A6I4SZ07"/>
<evidence type="ECO:0000313" key="8">
    <source>
        <dbReference type="Proteomes" id="UP000433652"/>
    </source>
</evidence>
<keyword evidence="5" id="KW-0520">NAD</keyword>
<dbReference type="HAMAP" id="MF_01204">
    <property type="entry name" value="Oxidoreductase_RutE_HadB"/>
    <property type="match status" value="1"/>
</dbReference>
<keyword evidence="1 5" id="KW-0285">Flavoprotein</keyword>
<dbReference type="Proteomes" id="UP000433652">
    <property type="component" value="Unassembled WGS sequence"/>
</dbReference>
<dbReference type="NCBIfam" id="NF003768">
    <property type="entry name" value="PRK05365.1"/>
    <property type="match status" value="1"/>
</dbReference>
<keyword evidence="4 5" id="KW-0560">Oxidoreductase</keyword>
<proteinExistence type="inferred from homology"/>
<comment type="caution">
    <text evidence="7">The sequence shown here is derived from an EMBL/GenBank/DDBJ whole genome shotgun (WGS) entry which is preliminary data.</text>
</comment>
<evidence type="ECO:0000259" key="6">
    <source>
        <dbReference type="Pfam" id="PF00881"/>
    </source>
</evidence>
<evidence type="ECO:0000256" key="5">
    <source>
        <dbReference type="HAMAP-Rule" id="MF_01204"/>
    </source>
</evidence>
<dbReference type="GO" id="GO:0016491">
    <property type="term" value="F:oxidoreductase activity"/>
    <property type="evidence" value="ECO:0007669"/>
    <property type="project" value="UniProtKB-UniRule"/>
</dbReference>
<name>A0A6I4SZ07_9SPHN</name>
<dbReference type="EC" id="1.-.-.-" evidence="5"/>
<evidence type="ECO:0000313" key="7">
    <source>
        <dbReference type="EMBL" id="MXO60668.1"/>
    </source>
</evidence>
<dbReference type="InterPro" id="IPR029479">
    <property type="entry name" value="Nitroreductase"/>
</dbReference>
<organism evidence="7 8">
    <name type="scientific">Croceibacterium salegens</name>
    <dbReference type="NCBI Taxonomy" id="1737568"/>
    <lineage>
        <taxon>Bacteria</taxon>
        <taxon>Pseudomonadati</taxon>
        <taxon>Pseudomonadota</taxon>
        <taxon>Alphaproteobacteria</taxon>
        <taxon>Sphingomonadales</taxon>
        <taxon>Erythrobacteraceae</taxon>
        <taxon>Croceibacterium</taxon>
    </lineage>
</organism>
<dbReference type="EMBL" id="WTYM01000054">
    <property type="protein sequence ID" value="MXO60668.1"/>
    <property type="molecule type" value="Genomic_DNA"/>
</dbReference>
<dbReference type="OrthoDB" id="9784375at2"/>
<evidence type="ECO:0000256" key="4">
    <source>
        <dbReference type="ARBA" id="ARBA00023002"/>
    </source>
</evidence>
<keyword evidence="2 5" id="KW-0288">FMN</keyword>
<evidence type="ECO:0000256" key="2">
    <source>
        <dbReference type="ARBA" id="ARBA00022643"/>
    </source>
</evidence>
<dbReference type="PANTHER" id="PTHR43543:SF1">
    <property type="entry name" value="MALONIC SEMIALDEHYDE REDUCTASE RUTE-RELATED"/>
    <property type="match status" value="1"/>
</dbReference>
<keyword evidence="8" id="KW-1185">Reference proteome</keyword>
<reference evidence="7 8" key="1">
    <citation type="submission" date="2019-12" db="EMBL/GenBank/DDBJ databases">
        <title>Genomic-based taxomic classification of the family Erythrobacteraceae.</title>
        <authorList>
            <person name="Xu L."/>
        </authorList>
    </citation>
    <scope>NUCLEOTIDE SEQUENCE [LARGE SCALE GENOMIC DNA]</scope>
    <source>
        <strain evidence="7 8">MCCC 1K01500</strain>
    </source>
</reference>
<keyword evidence="3 5" id="KW-0521">NADP</keyword>
<dbReference type="InterPro" id="IPR023936">
    <property type="entry name" value="RutE-like"/>
</dbReference>
<gene>
    <name evidence="7" type="ORF">GRI89_14075</name>
</gene>
<protein>
    <recommendedName>
        <fullName evidence="5">Putative NADH dehydrogenase/NAD(P)H nitroreductase GRI89_14075</fullName>
        <ecNumber evidence="5">1.-.-.-</ecNumber>
    </recommendedName>
</protein>
<dbReference type="InterPro" id="IPR050461">
    <property type="entry name" value="Nitroreductase_HadB/RutE"/>
</dbReference>
<dbReference type="CDD" id="cd02148">
    <property type="entry name" value="RutE-like"/>
    <property type="match status" value="1"/>
</dbReference>
<comment type="similarity">
    <text evidence="5">Belongs to the nitroreductase family. HadB/RutE subfamily.</text>
</comment>
<dbReference type="InterPro" id="IPR000415">
    <property type="entry name" value="Nitroreductase-like"/>
</dbReference>
<dbReference type="SUPFAM" id="SSF55469">
    <property type="entry name" value="FMN-dependent nitroreductase-like"/>
    <property type="match status" value="1"/>
</dbReference>
<dbReference type="Pfam" id="PF00881">
    <property type="entry name" value="Nitroreductase"/>
    <property type="match status" value="1"/>
</dbReference>
<feature type="domain" description="Nitroreductase" evidence="6">
    <location>
        <begin position="17"/>
        <end position="174"/>
    </location>
</feature>
<dbReference type="Gene3D" id="3.40.109.10">
    <property type="entry name" value="NADH Oxidase"/>
    <property type="match status" value="1"/>
</dbReference>